<keyword evidence="3 12" id="KW-0813">Transport</keyword>
<evidence type="ECO:0000259" key="15">
    <source>
        <dbReference type="SMART" id="SM00965"/>
    </source>
</evidence>
<dbReference type="Gene3D" id="2.40.170.20">
    <property type="entry name" value="TonB-dependent receptor, beta-barrel domain"/>
    <property type="match status" value="1"/>
</dbReference>
<dbReference type="PANTHER" id="PTHR32552">
    <property type="entry name" value="FERRICHROME IRON RECEPTOR-RELATED"/>
    <property type="match status" value="1"/>
</dbReference>
<dbReference type="SMART" id="SM00965">
    <property type="entry name" value="STN"/>
    <property type="match status" value="1"/>
</dbReference>
<evidence type="ECO:0000256" key="7">
    <source>
        <dbReference type="ARBA" id="ARBA00023004"/>
    </source>
</evidence>
<dbReference type="Proteomes" id="UP001179121">
    <property type="component" value="Chromosome"/>
</dbReference>
<dbReference type="Gene3D" id="2.170.130.10">
    <property type="entry name" value="TonB-dependent receptor, plug domain"/>
    <property type="match status" value="1"/>
</dbReference>
<dbReference type="InterPro" id="IPR011662">
    <property type="entry name" value="Secretin/TonB_short_N"/>
</dbReference>
<dbReference type="RefSeq" id="WP_289267270.1">
    <property type="nucleotide sequence ID" value="NZ_OX365700.1"/>
</dbReference>
<evidence type="ECO:0000256" key="4">
    <source>
        <dbReference type="ARBA" id="ARBA00022452"/>
    </source>
</evidence>
<keyword evidence="17" id="KW-1185">Reference proteome</keyword>
<feature type="compositionally biased region" description="Polar residues" evidence="14">
    <location>
        <begin position="666"/>
        <end position="676"/>
    </location>
</feature>
<dbReference type="CDD" id="cd01347">
    <property type="entry name" value="ligand_gated_channel"/>
    <property type="match status" value="1"/>
</dbReference>
<evidence type="ECO:0000256" key="3">
    <source>
        <dbReference type="ARBA" id="ARBA00022448"/>
    </source>
</evidence>
<organism evidence="16 17">
    <name type="scientific">Nitrospira tepida</name>
    <dbReference type="NCBI Taxonomy" id="2973512"/>
    <lineage>
        <taxon>Bacteria</taxon>
        <taxon>Pseudomonadati</taxon>
        <taxon>Nitrospirota</taxon>
        <taxon>Nitrospiria</taxon>
        <taxon>Nitrospirales</taxon>
        <taxon>Nitrospiraceae</taxon>
        <taxon>Nitrospira</taxon>
    </lineage>
</organism>
<evidence type="ECO:0000256" key="13">
    <source>
        <dbReference type="RuleBase" id="RU003357"/>
    </source>
</evidence>
<feature type="region of interest" description="Disordered" evidence="14">
    <location>
        <begin position="658"/>
        <end position="683"/>
    </location>
</feature>
<dbReference type="GO" id="GO:0009279">
    <property type="term" value="C:cell outer membrane"/>
    <property type="evidence" value="ECO:0007669"/>
    <property type="project" value="UniProtKB-SubCell"/>
</dbReference>
<dbReference type="SUPFAM" id="SSF56935">
    <property type="entry name" value="Porins"/>
    <property type="match status" value="1"/>
</dbReference>
<proteinExistence type="inferred from homology"/>
<dbReference type="GO" id="GO:0015891">
    <property type="term" value="P:siderophore transport"/>
    <property type="evidence" value="ECO:0007669"/>
    <property type="project" value="InterPro"/>
</dbReference>
<keyword evidence="10" id="KW-0675">Receptor</keyword>
<dbReference type="InterPro" id="IPR010105">
    <property type="entry name" value="TonB_sidphr_rcpt"/>
</dbReference>
<evidence type="ECO:0000256" key="14">
    <source>
        <dbReference type="SAM" id="MobiDB-lite"/>
    </source>
</evidence>
<dbReference type="AlphaFoldDB" id="A0AA86T1K1"/>
<dbReference type="Pfam" id="PF07715">
    <property type="entry name" value="Plug"/>
    <property type="match status" value="1"/>
</dbReference>
<dbReference type="EMBL" id="OX365700">
    <property type="protein sequence ID" value="CAI4030274.1"/>
    <property type="molecule type" value="Genomic_DNA"/>
</dbReference>
<dbReference type="NCBIfam" id="TIGR01783">
    <property type="entry name" value="TonB-siderophor"/>
    <property type="match status" value="1"/>
</dbReference>
<dbReference type="InterPro" id="IPR000531">
    <property type="entry name" value="Beta-barrel_TonB"/>
</dbReference>
<evidence type="ECO:0000256" key="10">
    <source>
        <dbReference type="ARBA" id="ARBA00023170"/>
    </source>
</evidence>
<keyword evidence="5" id="KW-0406">Ion transport</keyword>
<keyword evidence="7" id="KW-0408">Iron</keyword>
<comment type="subcellular location">
    <subcellularLocation>
        <location evidence="1 12">Cell outer membrane</location>
        <topology evidence="1 12">Multi-pass membrane protein</topology>
    </subcellularLocation>
</comment>
<comment type="similarity">
    <text evidence="2 12 13">Belongs to the TonB-dependent receptor family.</text>
</comment>
<keyword evidence="5" id="KW-0410">Iron transport</keyword>
<dbReference type="PANTHER" id="PTHR32552:SF74">
    <property type="entry name" value="HYDROXAMATE SIDEROPHORE RECEPTOR FHUE"/>
    <property type="match status" value="1"/>
</dbReference>
<evidence type="ECO:0000313" key="17">
    <source>
        <dbReference type="Proteomes" id="UP001179121"/>
    </source>
</evidence>
<reference evidence="16" key="1">
    <citation type="submission" date="2022-10" db="EMBL/GenBank/DDBJ databases">
        <authorList>
            <person name="Koch H."/>
        </authorList>
    </citation>
    <scope>NUCLEOTIDE SEQUENCE</scope>
    <source>
        <strain evidence="16">DNF</strain>
    </source>
</reference>
<name>A0AA86T1K1_9BACT</name>
<dbReference type="InterPro" id="IPR037066">
    <property type="entry name" value="Plug_dom_sf"/>
</dbReference>
<dbReference type="PROSITE" id="PS52016">
    <property type="entry name" value="TONB_DEPENDENT_REC_3"/>
    <property type="match status" value="1"/>
</dbReference>
<keyword evidence="9 12" id="KW-0472">Membrane</keyword>
<dbReference type="GO" id="GO:0038023">
    <property type="term" value="F:signaling receptor activity"/>
    <property type="evidence" value="ECO:0007669"/>
    <property type="project" value="InterPro"/>
</dbReference>
<evidence type="ECO:0000256" key="12">
    <source>
        <dbReference type="PROSITE-ProRule" id="PRU01360"/>
    </source>
</evidence>
<evidence type="ECO:0000313" key="16">
    <source>
        <dbReference type="EMBL" id="CAI4030274.1"/>
    </source>
</evidence>
<dbReference type="KEGG" id="nti:DNFV4_00702"/>
<dbReference type="InterPro" id="IPR039426">
    <property type="entry name" value="TonB-dep_rcpt-like"/>
</dbReference>
<keyword evidence="4 12" id="KW-1134">Transmembrane beta strand</keyword>
<dbReference type="Pfam" id="PF07660">
    <property type="entry name" value="STN"/>
    <property type="match status" value="1"/>
</dbReference>
<dbReference type="Gene3D" id="3.55.50.30">
    <property type="match status" value="1"/>
</dbReference>
<evidence type="ECO:0000256" key="2">
    <source>
        <dbReference type="ARBA" id="ARBA00009810"/>
    </source>
</evidence>
<evidence type="ECO:0000256" key="8">
    <source>
        <dbReference type="ARBA" id="ARBA00023077"/>
    </source>
</evidence>
<dbReference type="GO" id="GO:0015344">
    <property type="term" value="F:siderophore uptake transmembrane transporter activity"/>
    <property type="evidence" value="ECO:0007669"/>
    <property type="project" value="TreeGrafter"/>
</dbReference>
<evidence type="ECO:0000256" key="6">
    <source>
        <dbReference type="ARBA" id="ARBA00022692"/>
    </source>
</evidence>
<keyword evidence="11 12" id="KW-0998">Cell outer membrane</keyword>
<sequence>MARTLRRHNSMKPGRRAAAARLGAALATATVEGVGPARHRFLWGLLASLSAVALSAYHPAIPQDARAEHWKPTPREPERSPDPRDPLGARKRGLPWRPGGKGELSHSAPPAVRLASNEGSQDGPAQPFDLPPGDLETALIGFSRQSGLQLLYSSELVAGQRTAGLQGDYTPEEALRLLLDHTGLQYRFAGPGAVTLQPAGTVGTGAAAAAGAARTPADSGKPVKLPEVVVKETRELPQPSQDPPAGYKADYSSTVTRSTMSIDETPTSIGVVTRDVIRDTFSRTQNDAFESVSGLSRSNTRLGRGEGINIRGFEACTFTGAFNGMKVNGLPTDCVFAPDWAIVERYEIVKGPASIVGGAATPGGIVNRITKTPQRSNFTTVEANIGSYDFYRGMIDANGVMPNHENIRGRLVFAVEEGGNFIDFTPVRQYTVAPSVEFDLFKGAGKLLIIGTYQKFDGASYPGWPLTSDGNMLNVPRTSNFGGGADVGAHTNFTGYNGEVHYNHQFIHDIKLSAKGKYSKSDLTDNVVYSYTIGGIPPSGDSYLNNGLRRNRFDTYAGELFLSKEFDLLGQKNEILAGADYRDMTQNFLLGYTYLPVGGPFVIDNVFNPRNGIPVASDSFLTSVAGADRRSTLKQTGVFAQTVIRPFERLTLVLAGRHDNADSTNRETSTSAQSARTDSRLTGRAGATMKVTEWMNVYGGVQQSFAPQPLFITRNNEMLNAETGINYEVGAKFNLLNERLRITTALFRTYRRNVATPDPTDFRFSIAVGEQRHQGAELDVNGQPIPGLNLNAAFTYLDAVITEDNNPALVGSYPTRVPRNYVGRVFATYQLQSGPLQGFGFGGGVYFQGGYELSFPNGIKTDPYQRVDALLFYRGNKRYDLSVNIRNLLNQKYIESPGNLNSYNGFGAPIIAIASLRVFF</sequence>
<evidence type="ECO:0000256" key="5">
    <source>
        <dbReference type="ARBA" id="ARBA00022496"/>
    </source>
</evidence>
<dbReference type="InterPro" id="IPR012910">
    <property type="entry name" value="Plug_dom"/>
</dbReference>
<accession>A0AA86T1K1</accession>
<protein>
    <submittedName>
        <fullName evidence="16">Ligand-gated channel</fullName>
    </submittedName>
</protein>
<evidence type="ECO:0000256" key="11">
    <source>
        <dbReference type="ARBA" id="ARBA00023237"/>
    </source>
</evidence>
<gene>
    <name evidence="16" type="ORF">DNFV4_00702</name>
</gene>
<keyword evidence="8 13" id="KW-0798">TonB box</keyword>
<feature type="compositionally biased region" description="Basic and acidic residues" evidence="14">
    <location>
        <begin position="65"/>
        <end position="88"/>
    </location>
</feature>
<dbReference type="InterPro" id="IPR036942">
    <property type="entry name" value="Beta-barrel_TonB_sf"/>
</dbReference>
<evidence type="ECO:0000256" key="1">
    <source>
        <dbReference type="ARBA" id="ARBA00004571"/>
    </source>
</evidence>
<feature type="region of interest" description="Disordered" evidence="14">
    <location>
        <begin position="65"/>
        <end position="132"/>
    </location>
</feature>
<keyword evidence="6 12" id="KW-0812">Transmembrane</keyword>
<evidence type="ECO:0000256" key="9">
    <source>
        <dbReference type="ARBA" id="ARBA00023136"/>
    </source>
</evidence>
<dbReference type="Pfam" id="PF00593">
    <property type="entry name" value="TonB_dep_Rec_b-barrel"/>
    <property type="match status" value="1"/>
</dbReference>
<feature type="domain" description="Secretin/TonB short N-terminal" evidence="15">
    <location>
        <begin position="148"/>
        <end position="199"/>
    </location>
</feature>